<dbReference type="Gene3D" id="3.40.50.1820">
    <property type="entry name" value="alpha/beta hydrolase"/>
    <property type="match status" value="2"/>
</dbReference>
<proteinExistence type="predicted"/>
<dbReference type="AlphaFoldDB" id="A0A512HY82"/>
<gene>
    <name evidence="2" type="ORF">AFL01nite_27460</name>
</gene>
<dbReference type="GO" id="GO:0016042">
    <property type="term" value="P:lipid catabolic process"/>
    <property type="evidence" value="ECO:0007669"/>
    <property type="project" value="InterPro"/>
</dbReference>
<evidence type="ECO:0000313" key="3">
    <source>
        <dbReference type="Proteomes" id="UP000321769"/>
    </source>
</evidence>
<dbReference type="RefSeq" id="WP_146828358.1">
    <property type="nucleotide sequence ID" value="NZ_BAAAYQ010000005.1"/>
</dbReference>
<name>A0A512HY82_9ACTN</name>
<keyword evidence="3" id="KW-1185">Reference proteome</keyword>
<dbReference type="PANTHER" id="PTHR34853">
    <property type="match status" value="1"/>
</dbReference>
<sequence length="397" mass="41649">MIRRLAAVTLSTVMLLTVAACSGEEEAKRTKGPVGSAFYRPPADLADYDHGDVIWSRKLDGGLGLQKADVDLVLYAQQGVGGDIVATSGFVAVPEGPAPKGGWPVITWAHGTTGMADSCAPTRSEAAVALPGSVSTTTTRLQRWLDSGHAVVGTDYEGLGTPGEHPYLIGASQGRAVLDIVLAARQLDADVSERVLVAGHSQGGHAALWASSLAPRYARELDVVGTLAYAPPSHLSLAAEAGLTGDADVPAAFVAMILRGLEVAYPDQIPVAKLLNPRGMKLYPRVSEDCLLDLFGSNGFGLAPMTAFAAKGADPDLVRGKLDANDPSFPDIRGPILIVQGTKDTTVPMVLTNALAKAYRGRGLDMTYTKYRGAEHTNVLDRSTKQVTTFTETVFAG</sequence>
<dbReference type="Proteomes" id="UP000321769">
    <property type="component" value="Unassembled WGS sequence"/>
</dbReference>
<keyword evidence="1" id="KW-0732">Signal</keyword>
<dbReference type="Pfam" id="PF03583">
    <property type="entry name" value="LIP"/>
    <property type="match status" value="1"/>
</dbReference>
<dbReference type="SUPFAM" id="SSF53474">
    <property type="entry name" value="alpha/beta-Hydrolases"/>
    <property type="match status" value="1"/>
</dbReference>
<evidence type="ECO:0000256" key="1">
    <source>
        <dbReference type="SAM" id="SignalP"/>
    </source>
</evidence>
<dbReference type="PIRSF" id="PIRSF029171">
    <property type="entry name" value="Esterase_LipA"/>
    <property type="match status" value="1"/>
</dbReference>
<reference evidence="2 3" key="1">
    <citation type="submission" date="2019-07" db="EMBL/GenBank/DDBJ databases">
        <title>Whole genome shotgun sequence of Aeromicrobium flavum NBRC 107625.</title>
        <authorList>
            <person name="Hosoyama A."/>
            <person name="Uohara A."/>
            <person name="Ohji S."/>
            <person name="Ichikawa N."/>
        </authorList>
    </citation>
    <scope>NUCLEOTIDE SEQUENCE [LARGE SCALE GENOMIC DNA]</scope>
    <source>
        <strain evidence="2 3">NBRC 107625</strain>
    </source>
</reference>
<dbReference type="EMBL" id="BJZQ01000019">
    <property type="protein sequence ID" value="GEO90419.1"/>
    <property type="molecule type" value="Genomic_DNA"/>
</dbReference>
<evidence type="ECO:0000313" key="2">
    <source>
        <dbReference type="EMBL" id="GEO90419.1"/>
    </source>
</evidence>
<organism evidence="2 3">
    <name type="scientific">Aeromicrobium flavum</name>
    <dbReference type="NCBI Taxonomy" id="416568"/>
    <lineage>
        <taxon>Bacteria</taxon>
        <taxon>Bacillati</taxon>
        <taxon>Actinomycetota</taxon>
        <taxon>Actinomycetes</taxon>
        <taxon>Propionibacteriales</taxon>
        <taxon>Nocardioidaceae</taxon>
        <taxon>Aeromicrobium</taxon>
    </lineage>
</organism>
<comment type="caution">
    <text evidence="2">The sequence shown here is derived from an EMBL/GenBank/DDBJ whole genome shotgun (WGS) entry which is preliminary data.</text>
</comment>
<accession>A0A512HY82</accession>
<dbReference type="PANTHER" id="PTHR34853:SF1">
    <property type="entry name" value="LIPASE 5"/>
    <property type="match status" value="1"/>
</dbReference>
<protein>
    <submittedName>
        <fullName evidence="2">Lipase</fullName>
    </submittedName>
</protein>
<dbReference type="InterPro" id="IPR029058">
    <property type="entry name" value="AB_hydrolase_fold"/>
</dbReference>
<dbReference type="InterPro" id="IPR005152">
    <property type="entry name" value="Lipase_secreted"/>
</dbReference>
<feature type="chain" id="PRO_5038348709" evidence="1">
    <location>
        <begin position="20"/>
        <end position="397"/>
    </location>
</feature>
<dbReference type="PROSITE" id="PS51257">
    <property type="entry name" value="PROKAR_LIPOPROTEIN"/>
    <property type="match status" value="1"/>
</dbReference>
<feature type="signal peptide" evidence="1">
    <location>
        <begin position="1"/>
        <end position="19"/>
    </location>
</feature>
<dbReference type="GO" id="GO:0004806">
    <property type="term" value="F:triacylglycerol lipase activity"/>
    <property type="evidence" value="ECO:0007669"/>
    <property type="project" value="InterPro"/>
</dbReference>
<dbReference type="OrthoDB" id="9798122at2"/>